<comment type="caution">
    <text evidence="1">The sequence shown here is derived from an EMBL/GenBank/DDBJ whole genome shotgun (WGS) entry which is preliminary data.</text>
</comment>
<proteinExistence type="predicted"/>
<dbReference type="EMBL" id="CAJVQC010064906">
    <property type="protein sequence ID" value="CAG8804977.1"/>
    <property type="molecule type" value="Genomic_DNA"/>
</dbReference>
<organism evidence="1 2">
    <name type="scientific">Racocetra persica</name>
    <dbReference type="NCBI Taxonomy" id="160502"/>
    <lineage>
        <taxon>Eukaryota</taxon>
        <taxon>Fungi</taxon>
        <taxon>Fungi incertae sedis</taxon>
        <taxon>Mucoromycota</taxon>
        <taxon>Glomeromycotina</taxon>
        <taxon>Glomeromycetes</taxon>
        <taxon>Diversisporales</taxon>
        <taxon>Gigasporaceae</taxon>
        <taxon>Racocetra</taxon>
    </lineage>
</organism>
<accession>A0ACA9RQY5</accession>
<reference evidence="1" key="1">
    <citation type="submission" date="2021-06" db="EMBL/GenBank/DDBJ databases">
        <authorList>
            <person name="Kallberg Y."/>
            <person name="Tangrot J."/>
            <person name="Rosling A."/>
        </authorList>
    </citation>
    <scope>NUCLEOTIDE SEQUENCE</scope>
    <source>
        <strain evidence="1">MA461A</strain>
    </source>
</reference>
<keyword evidence="2" id="KW-1185">Reference proteome</keyword>
<gene>
    <name evidence="1" type="ORF">RPERSI_LOCUS21830</name>
</gene>
<feature type="non-terminal residue" evidence="1">
    <location>
        <position position="1"/>
    </location>
</feature>
<protein>
    <submittedName>
        <fullName evidence="1">34700_t:CDS:1</fullName>
    </submittedName>
</protein>
<sequence>KEILENQKNASFEYESPKFSELSSKLRIDSGYYCYDYKRKQFLISNYKNGARLIDEWGFNMKRGQNLQESQIGKSINSTKPKVNFYTVIRPTDFSELGTVKKIEYLGNPKKLKTLKKGDIVFTATGTIGKCILFDDPKEN</sequence>
<name>A0ACA9RQY5_9GLOM</name>
<evidence type="ECO:0000313" key="1">
    <source>
        <dbReference type="EMBL" id="CAG8804977.1"/>
    </source>
</evidence>
<dbReference type="Proteomes" id="UP000789920">
    <property type="component" value="Unassembled WGS sequence"/>
</dbReference>
<evidence type="ECO:0000313" key="2">
    <source>
        <dbReference type="Proteomes" id="UP000789920"/>
    </source>
</evidence>